<dbReference type="HOGENOM" id="CLU_348155_0_0_1"/>
<dbReference type="GeneID" id="6017320"/>
<accession>A8PDU3</accession>
<feature type="compositionally biased region" description="Basic residues" evidence="1">
    <location>
        <begin position="709"/>
        <end position="724"/>
    </location>
</feature>
<gene>
    <name evidence="2" type="ORF">CC1G_10454</name>
</gene>
<feature type="compositionally biased region" description="Acidic residues" evidence="1">
    <location>
        <begin position="497"/>
        <end position="509"/>
    </location>
</feature>
<dbReference type="RefSeq" id="XP_001840668.2">
    <property type="nucleotide sequence ID" value="XM_001840616.2"/>
</dbReference>
<feature type="compositionally biased region" description="Low complexity" evidence="1">
    <location>
        <begin position="552"/>
        <end position="568"/>
    </location>
</feature>
<evidence type="ECO:0000256" key="1">
    <source>
        <dbReference type="SAM" id="MobiDB-lite"/>
    </source>
</evidence>
<feature type="compositionally biased region" description="Low complexity" evidence="1">
    <location>
        <begin position="517"/>
        <end position="533"/>
    </location>
</feature>
<keyword evidence="3" id="KW-1185">Reference proteome</keyword>
<reference evidence="2 3" key="1">
    <citation type="journal article" date="2010" name="Proc. Natl. Acad. Sci. U.S.A.">
        <title>Insights into evolution of multicellular fungi from the assembled chromosomes of the mushroom Coprinopsis cinerea (Coprinus cinereus).</title>
        <authorList>
            <person name="Stajich J.E."/>
            <person name="Wilke S.K."/>
            <person name="Ahren D."/>
            <person name="Au C.H."/>
            <person name="Birren B.W."/>
            <person name="Borodovsky M."/>
            <person name="Burns C."/>
            <person name="Canback B."/>
            <person name="Casselton L.A."/>
            <person name="Cheng C.K."/>
            <person name="Deng J."/>
            <person name="Dietrich F.S."/>
            <person name="Fargo D.C."/>
            <person name="Farman M.L."/>
            <person name="Gathman A.C."/>
            <person name="Goldberg J."/>
            <person name="Guigo R."/>
            <person name="Hoegger P.J."/>
            <person name="Hooker J.B."/>
            <person name="Huggins A."/>
            <person name="James T.Y."/>
            <person name="Kamada T."/>
            <person name="Kilaru S."/>
            <person name="Kodira C."/>
            <person name="Kues U."/>
            <person name="Kupfer D."/>
            <person name="Kwan H.S."/>
            <person name="Lomsadze A."/>
            <person name="Li W."/>
            <person name="Lilly W.W."/>
            <person name="Ma L.J."/>
            <person name="Mackey A.J."/>
            <person name="Manning G."/>
            <person name="Martin F."/>
            <person name="Muraguchi H."/>
            <person name="Natvig D.O."/>
            <person name="Palmerini H."/>
            <person name="Ramesh M.A."/>
            <person name="Rehmeyer C.J."/>
            <person name="Roe B.A."/>
            <person name="Shenoy N."/>
            <person name="Stanke M."/>
            <person name="Ter-Hovhannisyan V."/>
            <person name="Tunlid A."/>
            <person name="Velagapudi R."/>
            <person name="Vision T.J."/>
            <person name="Zeng Q."/>
            <person name="Zolan M.E."/>
            <person name="Pukkila P.J."/>
        </authorList>
    </citation>
    <scope>NUCLEOTIDE SEQUENCE [LARGE SCALE GENOMIC DNA]</scope>
    <source>
        <strain evidence="3">Okayama-7 / 130 / ATCC MYA-4618 / FGSC 9003</strain>
    </source>
</reference>
<feature type="compositionally biased region" description="Low complexity" evidence="1">
    <location>
        <begin position="687"/>
        <end position="706"/>
    </location>
</feature>
<dbReference type="VEuPathDB" id="FungiDB:CC1G_10454"/>
<dbReference type="Proteomes" id="UP000001861">
    <property type="component" value="Unassembled WGS sequence"/>
</dbReference>
<dbReference type="OMA" id="WADYDEV"/>
<feature type="compositionally biased region" description="Low complexity" evidence="1">
    <location>
        <begin position="587"/>
        <end position="603"/>
    </location>
</feature>
<proteinExistence type="predicted"/>
<evidence type="ECO:0000313" key="2">
    <source>
        <dbReference type="EMBL" id="EAU81167.2"/>
    </source>
</evidence>
<feature type="compositionally biased region" description="Basic and acidic residues" evidence="1">
    <location>
        <begin position="783"/>
        <end position="795"/>
    </location>
</feature>
<feature type="compositionally biased region" description="Low complexity" evidence="1">
    <location>
        <begin position="656"/>
        <end position="672"/>
    </location>
</feature>
<feature type="compositionally biased region" description="Low complexity" evidence="1">
    <location>
        <begin position="618"/>
        <end position="637"/>
    </location>
</feature>
<protein>
    <submittedName>
        <fullName evidence="2">Uncharacterized protein</fullName>
    </submittedName>
</protein>
<organism evidence="2 3">
    <name type="scientific">Coprinopsis cinerea (strain Okayama-7 / 130 / ATCC MYA-4618 / FGSC 9003)</name>
    <name type="common">Inky cap fungus</name>
    <name type="synonym">Hormographiella aspergillata</name>
    <dbReference type="NCBI Taxonomy" id="240176"/>
    <lineage>
        <taxon>Eukaryota</taxon>
        <taxon>Fungi</taxon>
        <taxon>Dikarya</taxon>
        <taxon>Basidiomycota</taxon>
        <taxon>Agaricomycotina</taxon>
        <taxon>Agaricomycetes</taxon>
        <taxon>Agaricomycetidae</taxon>
        <taxon>Agaricales</taxon>
        <taxon>Agaricineae</taxon>
        <taxon>Psathyrellaceae</taxon>
        <taxon>Coprinopsis</taxon>
    </lineage>
</organism>
<name>A8PDU3_COPC7</name>
<sequence>MARKKSRQTRFKLSTNHIEYLSKSQSDWYTAKATRSTSQFIRKKRRRIAEMLEETSGETIDASMKASIEEAIASWFRANCRPRGRIAKTGTKARSGREVFAHKEWKAIAERKRELMEEANFQGDQHIGFHQQAVTELWENVPEGEKAAYRREAVEWDNIAPPPEIQFHNAEAAADRFLKFTEDLYRQGNVRVWAMMIFRDKDGMLVKQVIDFNDRLGGHSRLDEAFPQEYEQTGFEKLFDKWMRPVYSFRDTPPPAEPPKATKDLARVDLDKNRYGEPILPNIDECPPGEASHRKWLTKVFRAFVFDSYSAATGGLKRDISWTRLFGNLRQFVDEYFWPDRFTSDLKDPSIMKYDVIKAILTFWYNRQLDGADPVFSFSHYEDPKKQGRWIPRVSRDVIDDDPEVEVEGEARANRQKGRVKGKGKAVRLAKTAAEKGKGKASEPVVDTPDWMESPLKRIGNAVVESGDSPPRKKKEVTRSGAGRARESGNGSAEGEVSSESDMEDDSDREDTGSGSGSKASGLKASGSKASGKGSRGMEDDSDREDTGSGSGSKASGLKASGSKASGKGSRGMEDDSDREDTGSGSGSKASGLKVSSSKASGKGSRGMEDDSDREDTGSGSAKASGLKASGSKASGKGSRGMEDDSDREDTGSGSGSKASGLKVSSSKASGKGSRGMEDDSDREDTGSGSAKASGLKASGSKASGKGSRGGKGKVKGKDAKRKASRGDSGNDSDGIAKGEEHSANAGGTASESHGQGRVQDGGERSGSGLPNRDARSGPSETHPSEDHQKEDTGHAKPTGSRRNMPTTSVGLTTRAMAKSSRVQTRSSHKTSSRPRAQARPAGGTSKTADIFDLKTRRQWGRK</sequence>
<comment type="caution">
    <text evidence="2">The sequence shown here is derived from an EMBL/GenBank/DDBJ whole genome shotgun (WGS) entry which is preliminary data.</text>
</comment>
<feature type="compositionally biased region" description="Polar residues" evidence="1">
    <location>
        <begin position="801"/>
        <end position="812"/>
    </location>
</feature>
<dbReference type="InParanoid" id="A8PDU3"/>
<dbReference type="AlphaFoldDB" id="A8PDU3"/>
<dbReference type="EMBL" id="AACS02000007">
    <property type="protein sequence ID" value="EAU81167.2"/>
    <property type="molecule type" value="Genomic_DNA"/>
</dbReference>
<evidence type="ECO:0000313" key="3">
    <source>
        <dbReference type="Proteomes" id="UP000001861"/>
    </source>
</evidence>
<feature type="region of interest" description="Disordered" evidence="1">
    <location>
        <begin position="407"/>
        <end position="863"/>
    </location>
</feature>
<feature type="compositionally biased region" description="Basic residues" evidence="1">
    <location>
        <begin position="414"/>
        <end position="428"/>
    </location>
</feature>
<dbReference type="KEGG" id="cci:CC1G_10454"/>